<dbReference type="Gene3D" id="3.40.50.150">
    <property type="entry name" value="Vaccinia Virus protein VP39"/>
    <property type="match status" value="1"/>
</dbReference>
<keyword evidence="3" id="KW-1185">Reference proteome</keyword>
<feature type="domain" description="Methyltransferase" evidence="1">
    <location>
        <begin position="307"/>
        <end position="396"/>
    </location>
</feature>
<dbReference type="InterPro" id="IPR041698">
    <property type="entry name" value="Methyltransf_25"/>
</dbReference>
<dbReference type="AlphaFoldDB" id="A0A1V6T540"/>
<dbReference type="Pfam" id="PF13649">
    <property type="entry name" value="Methyltransf_25"/>
    <property type="match status" value="1"/>
</dbReference>
<dbReference type="CDD" id="cd02440">
    <property type="entry name" value="AdoMet_MTases"/>
    <property type="match status" value="1"/>
</dbReference>
<evidence type="ECO:0000313" key="3">
    <source>
        <dbReference type="Proteomes" id="UP000191342"/>
    </source>
</evidence>
<dbReference type="OrthoDB" id="66144at2759"/>
<accession>A0A1V6T540</accession>
<dbReference type="Proteomes" id="UP000191342">
    <property type="component" value="Unassembled WGS sequence"/>
</dbReference>
<name>A0A1V6T540_9EURO</name>
<gene>
    <name evidence="2" type="ORF">PENFLA_c014G10646</name>
</gene>
<sequence length="475" mass="52912">MKICVINSSTNDDGQAPNFDFYIPSVRHQFFTKYVTDLKASVQDQVGKICEEGFDAFMNNLSNTGANEDEVTEYLESKGLLCITNNWAIQKKTELHLQEAAGQCELKVLQESLNHNKCDRFAVILIEMGHEVVPLAPVRYATTDTDLQNGGICARRNQSGIVVDSSIHEFVEDEARKSELQSSAIKLFKALKMTGVGWLRVDFTVQRDSNQAAISGVSSPDILAPTSDHATIDDFVIQQKFPGGHEVLIDTLIAAKEIQCGVHVEMAKGVSAFYDKMAPSYNSSLHISGLYQLQRSMAAKFDFSGQVLDVGCGRGSFGEILNAQGVSPQLTGIEISKGMIDSPSIESYYQDPIRIGLMQELVMNAGEFDHIVCFSAFQFLNRQQFSAVLARMFMLARKSITFEVDDLDDEYLSILGKLNGGRVFDFNNAPSAKEFGIPRGWRRVHWERLHLYTSPTTKTDVFAYAVRFERADSHC</sequence>
<comment type="caution">
    <text evidence="2">The sequence shown here is derived from an EMBL/GenBank/DDBJ whole genome shotgun (WGS) entry which is preliminary data.</text>
</comment>
<protein>
    <recommendedName>
        <fullName evidence="1">Methyltransferase domain-containing protein</fullName>
    </recommendedName>
</protein>
<dbReference type="InterPro" id="IPR029063">
    <property type="entry name" value="SAM-dependent_MTases_sf"/>
</dbReference>
<reference evidence="3" key="1">
    <citation type="journal article" date="2017" name="Nat. Microbiol.">
        <title>Global analysis of biosynthetic gene clusters reveals vast potential of secondary metabolite production in Penicillium species.</title>
        <authorList>
            <person name="Nielsen J.C."/>
            <person name="Grijseels S."/>
            <person name="Prigent S."/>
            <person name="Ji B."/>
            <person name="Dainat J."/>
            <person name="Nielsen K.F."/>
            <person name="Frisvad J.C."/>
            <person name="Workman M."/>
            <person name="Nielsen J."/>
        </authorList>
    </citation>
    <scope>NUCLEOTIDE SEQUENCE [LARGE SCALE GENOMIC DNA]</scope>
    <source>
        <strain evidence="3">IBT 14082</strain>
    </source>
</reference>
<dbReference type="EMBL" id="MLQL01000014">
    <property type="protein sequence ID" value="OQE21412.1"/>
    <property type="molecule type" value="Genomic_DNA"/>
</dbReference>
<dbReference type="SUPFAM" id="SSF53335">
    <property type="entry name" value="S-adenosyl-L-methionine-dependent methyltransferases"/>
    <property type="match status" value="1"/>
</dbReference>
<proteinExistence type="predicted"/>
<evidence type="ECO:0000313" key="2">
    <source>
        <dbReference type="EMBL" id="OQE21412.1"/>
    </source>
</evidence>
<evidence type="ECO:0000259" key="1">
    <source>
        <dbReference type="Pfam" id="PF13649"/>
    </source>
</evidence>
<organism evidence="2 3">
    <name type="scientific">Penicillium flavigenum</name>
    <dbReference type="NCBI Taxonomy" id="254877"/>
    <lineage>
        <taxon>Eukaryota</taxon>
        <taxon>Fungi</taxon>
        <taxon>Dikarya</taxon>
        <taxon>Ascomycota</taxon>
        <taxon>Pezizomycotina</taxon>
        <taxon>Eurotiomycetes</taxon>
        <taxon>Eurotiomycetidae</taxon>
        <taxon>Eurotiales</taxon>
        <taxon>Aspergillaceae</taxon>
        <taxon>Penicillium</taxon>
    </lineage>
</organism>